<evidence type="ECO:0000313" key="9">
    <source>
        <dbReference type="EMBL" id="KAG8175368.1"/>
    </source>
</evidence>
<evidence type="ECO:0000256" key="5">
    <source>
        <dbReference type="PROSITE-ProRule" id="PRU00175"/>
    </source>
</evidence>
<dbReference type="Gene3D" id="3.30.70.330">
    <property type="match status" value="3"/>
</dbReference>
<dbReference type="GO" id="GO:0008270">
    <property type="term" value="F:zinc ion binding"/>
    <property type="evidence" value="ECO:0007669"/>
    <property type="project" value="UniProtKB-KW"/>
</dbReference>
<dbReference type="InterPro" id="IPR013083">
    <property type="entry name" value="Znf_RING/FYVE/PHD"/>
</dbReference>
<dbReference type="PANTHER" id="PTHR48038:SF1">
    <property type="entry name" value="RIBONUCLEOPROTEIN RB97D"/>
    <property type="match status" value="1"/>
</dbReference>
<dbReference type="AlphaFoldDB" id="A0AAV6TUQ5"/>
<evidence type="ECO:0000313" key="10">
    <source>
        <dbReference type="Proteomes" id="UP000827092"/>
    </source>
</evidence>
<dbReference type="Pfam" id="PF00076">
    <property type="entry name" value="RRM_1"/>
    <property type="match status" value="3"/>
</dbReference>
<dbReference type="FunFam" id="1.10.1170.10:FF:000002">
    <property type="entry name" value="Baculoviral IAP repeat containing 7"/>
    <property type="match status" value="1"/>
</dbReference>
<evidence type="ECO:0000256" key="3">
    <source>
        <dbReference type="ARBA" id="ARBA00022833"/>
    </source>
</evidence>
<dbReference type="GO" id="GO:0003723">
    <property type="term" value="F:RNA binding"/>
    <property type="evidence" value="ECO:0007669"/>
    <property type="project" value="UniProtKB-UniRule"/>
</dbReference>
<evidence type="ECO:0000256" key="4">
    <source>
        <dbReference type="ARBA" id="ARBA00022884"/>
    </source>
</evidence>
<dbReference type="PANTHER" id="PTHR48038">
    <property type="entry name" value="RIBONUCLEOPROTEIN RB97D"/>
    <property type="match status" value="1"/>
</dbReference>
<evidence type="ECO:0000256" key="6">
    <source>
        <dbReference type="PROSITE-ProRule" id="PRU00176"/>
    </source>
</evidence>
<dbReference type="Proteomes" id="UP000827092">
    <property type="component" value="Unassembled WGS sequence"/>
</dbReference>
<dbReference type="CDD" id="cd00590">
    <property type="entry name" value="RRM_SF"/>
    <property type="match status" value="1"/>
</dbReference>
<keyword evidence="2 5" id="KW-0863">Zinc-finger</keyword>
<feature type="domain" description="RRM" evidence="8">
    <location>
        <begin position="330"/>
        <end position="400"/>
    </location>
</feature>
<keyword evidence="3" id="KW-0862">Zinc</keyword>
<keyword evidence="1" id="KW-0479">Metal-binding</keyword>
<dbReference type="EMBL" id="JAFNEN010001021">
    <property type="protein sequence ID" value="KAG8175368.1"/>
    <property type="molecule type" value="Genomic_DNA"/>
</dbReference>
<gene>
    <name evidence="9" type="ORF">JTE90_019714</name>
</gene>
<proteinExistence type="predicted"/>
<dbReference type="SUPFAM" id="SSF57850">
    <property type="entry name" value="RING/U-box"/>
    <property type="match status" value="1"/>
</dbReference>
<evidence type="ECO:0000256" key="1">
    <source>
        <dbReference type="ARBA" id="ARBA00022723"/>
    </source>
</evidence>
<dbReference type="InterPro" id="IPR000504">
    <property type="entry name" value="RRM_dom"/>
</dbReference>
<evidence type="ECO:0000259" key="7">
    <source>
        <dbReference type="PROSITE" id="PS50089"/>
    </source>
</evidence>
<dbReference type="InterPro" id="IPR035979">
    <property type="entry name" value="RBD_domain_sf"/>
</dbReference>
<keyword evidence="4 6" id="KW-0694">RNA-binding</keyword>
<dbReference type="SMART" id="SM00184">
    <property type="entry name" value="RING"/>
    <property type="match status" value="1"/>
</dbReference>
<reference evidence="9 10" key="1">
    <citation type="journal article" date="2022" name="Nat. Ecol. Evol.">
        <title>A masculinizing supergene underlies an exaggerated male reproductive morph in a spider.</title>
        <authorList>
            <person name="Hendrickx F."/>
            <person name="De Corte Z."/>
            <person name="Sonet G."/>
            <person name="Van Belleghem S.M."/>
            <person name="Kostlbacher S."/>
            <person name="Vangestel C."/>
        </authorList>
    </citation>
    <scope>NUCLEOTIDE SEQUENCE [LARGE SCALE GENOMIC DNA]</scope>
    <source>
        <strain evidence="9">W744_W776</strain>
    </source>
</reference>
<protein>
    <submittedName>
        <fullName evidence="9">Uncharacterized protein</fullName>
    </submittedName>
</protein>
<dbReference type="SMART" id="SM00360">
    <property type="entry name" value="RRM"/>
    <property type="match status" value="3"/>
</dbReference>
<dbReference type="CDD" id="cd16510">
    <property type="entry name" value="RING-HC_IAPs"/>
    <property type="match status" value="1"/>
</dbReference>
<dbReference type="PROSITE" id="PS50102">
    <property type="entry name" value="RRM"/>
    <property type="match status" value="3"/>
</dbReference>
<feature type="domain" description="RRM" evidence="8">
    <location>
        <begin position="110"/>
        <end position="182"/>
    </location>
</feature>
<sequence length="528" mass="59018">MAEEINEHRIYVGGLYTDVSLESLERAFSTYGEVCNVSLNERRRFGFVSYRHKREAQMAIVNIDGSWVIGNPARVEWAFGWPIETSDESDNDSEEDDFLRVYNETDSDNTTVFCGGLSDITRDLLKRTFQPFGEIEEITCFDDSREYAFVRFATKEAATSAICPLNNTLIDDELITLLFFYSFATKEAATSAICPLNNTLIDDELITLLFFYSFATKEAATSAICPLNNTLIDDELITLLFFYSFATKEAATKAATVPFALNNTLVDYDLITVDWSHNPHVRSTIDPLTSLPLLFDLGAPSTSSESSRSSSPILQDAFDIVMSRTTPNNRTVYVGGLKSYVAENVIRSNLSQYGDIEEVNLFHNYGFIRFSTKVSAALAICARDQHNIYEGEVRCDWAHRQQDDPPQPVEAAAPSTSVTPRVSQLQSEPDIHYSGLAIASVPESVEPNNATNAKETEVEEKVEVTKVDKKVEETKTVDLQCKICMDEQVGVVFLPCGHLASCPRCAQRISNCPMCRRGITKKVRTYLS</sequence>
<dbReference type="InterPro" id="IPR001841">
    <property type="entry name" value="Znf_RING"/>
</dbReference>
<organism evidence="9 10">
    <name type="scientific">Oedothorax gibbosus</name>
    <dbReference type="NCBI Taxonomy" id="931172"/>
    <lineage>
        <taxon>Eukaryota</taxon>
        <taxon>Metazoa</taxon>
        <taxon>Ecdysozoa</taxon>
        <taxon>Arthropoda</taxon>
        <taxon>Chelicerata</taxon>
        <taxon>Arachnida</taxon>
        <taxon>Araneae</taxon>
        <taxon>Araneomorphae</taxon>
        <taxon>Entelegynae</taxon>
        <taxon>Araneoidea</taxon>
        <taxon>Linyphiidae</taxon>
        <taxon>Erigoninae</taxon>
        <taxon>Oedothorax</taxon>
    </lineage>
</organism>
<dbReference type="Gene3D" id="3.30.40.10">
    <property type="entry name" value="Zinc/RING finger domain, C3HC4 (zinc finger)"/>
    <property type="match status" value="1"/>
</dbReference>
<keyword evidence="10" id="KW-1185">Reference proteome</keyword>
<dbReference type="Pfam" id="PF13920">
    <property type="entry name" value="zf-C3HC4_3"/>
    <property type="match status" value="1"/>
</dbReference>
<evidence type="ECO:0000256" key="2">
    <source>
        <dbReference type="ARBA" id="ARBA00022771"/>
    </source>
</evidence>
<dbReference type="SUPFAM" id="SSF54928">
    <property type="entry name" value="RNA-binding domain, RBD"/>
    <property type="match status" value="3"/>
</dbReference>
<feature type="domain" description="RRM" evidence="8">
    <location>
        <begin position="8"/>
        <end position="80"/>
    </location>
</feature>
<evidence type="ECO:0000259" key="8">
    <source>
        <dbReference type="PROSITE" id="PS50102"/>
    </source>
</evidence>
<dbReference type="InterPro" id="IPR012677">
    <property type="entry name" value="Nucleotide-bd_a/b_plait_sf"/>
</dbReference>
<name>A0AAV6TUQ5_9ARAC</name>
<feature type="domain" description="RING-type" evidence="7">
    <location>
        <begin position="481"/>
        <end position="516"/>
    </location>
</feature>
<dbReference type="PROSITE" id="PS50089">
    <property type="entry name" value="ZF_RING_2"/>
    <property type="match status" value="1"/>
</dbReference>
<accession>A0AAV6TUQ5</accession>
<comment type="caution">
    <text evidence="9">The sequence shown here is derived from an EMBL/GenBank/DDBJ whole genome shotgun (WGS) entry which is preliminary data.</text>
</comment>